<organism evidence="1 2">
    <name type="scientific">Moraxella lacunata</name>
    <dbReference type="NCBI Taxonomy" id="477"/>
    <lineage>
        <taxon>Bacteria</taxon>
        <taxon>Pseudomonadati</taxon>
        <taxon>Pseudomonadota</taxon>
        <taxon>Gammaproteobacteria</taxon>
        <taxon>Moraxellales</taxon>
        <taxon>Moraxellaceae</taxon>
        <taxon>Moraxella</taxon>
    </lineage>
</organism>
<accession>A0A378TTQ8</accession>
<sequence length="35" mass="4332">MSEQTLPKIDGFKPQKYKHIDYHYFEDRLDNAFKK</sequence>
<protein>
    <submittedName>
        <fullName evidence="1">Uncharacterized protein</fullName>
    </submittedName>
</protein>
<evidence type="ECO:0000313" key="1">
    <source>
        <dbReference type="EMBL" id="STZ63262.1"/>
    </source>
</evidence>
<name>A0A378TTQ8_MORLA</name>
<dbReference type="EMBL" id="UGQU01000002">
    <property type="protein sequence ID" value="STZ63262.1"/>
    <property type="molecule type" value="Genomic_DNA"/>
</dbReference>
<dbReference type="AlphaFoldDB" id="A0A378TTQ8"/>
<reference evidence="1 2" key="1">
    <citation type="submission" date="2018-06" db="EMBL/GenBank/DDBJ databases">
        <authorList>
            <consortium name="Pathogen Informatics"/>
            <person name="Doyle S."/>
        </authorList>
    </citation>
    <scope>NUCLEOTIDE SEQUENCE [LARGE SCALE GENOMIC DNA]</scope>
    <source>
        <strain evidence="1 2">NCTC10359</strain>
    </source>
</reference>
<dbReference type="Proteomes" id="UP000254437">
    <property type="component" value="Unassembled WGS sequence"/>
</dbReference>
<proteinExistence type="predicted"/>
<evidence type="ECO:0000313" key="2">
    <source>
        <dbReference type="Proteomes" id="UP000254437"/>
    </source>
</evidence>
<gene>
    <name evidence="1" type="ORF">NCTC10359_01686</name>
</gene>